<dbReference type="EMBL" id="LFYR01002101">
    <property type="protein sequence ID" value="KMZ57218.1"/>
    <property type="molecule type" value="Genomic_DNA"/>
</dbReference>
<dbReference type="STRING" id="29655.A0A0K9NKS7"/>
<dbReference type="PANTHER" id="PTHR16212">
    <property type="entry name" value="FOCADHESIN FAMILY MEMBER"/>
    <property type="match status" value="1"/>
</dbReference>
<dbReference type="InterPro" id="IPR045163">
    <property type="entry name" value="Focadhesin/RST1"/>
</dbReference>
<dbReference type="Proteomes" id="UP000036987">
    <property type="component" value="Unassembled WGS sequence"/>
</dbReference>
<dbReference type="AlphaFoldDB" id="A0A0K9NKS7"/>
<comment type="caution">
    <text evidence="1">The sequence shown here is derived from an EMBL/GenBank/DDBJ whole genome shotgun (WGS) entry which is preliminary data.</text>
</comment>
<dbReference type="PANTHER" id="PTHR16212:SF4">
    <property type="entry name" value="FOCADHESIN"/>
    <property type="match status" value="1"/>
</dbReference>
<keyword evidence="2" id="KW-1185">Reference proteome</keyword>
<evidence type="ECO:0000313" key="1">
    <source>
        <dbReference type="EMBL" id="KMZ57218.1"/>
    </source>
</evidence>
<gene>
    <name evidence="1" type="ORF">ZOSMA_88G00380</name>
</gene>
<feature type="non-terminal residue" evidence="1">
    <location>
        <position position="1"/>
    </location>
</feature>
<sequence>SGQINCAKELPGATLFVFTPKEIKNKSTFKDIPKINGIFQIKLLEIAESLQLSRNIMFALLALQSWKAFVSNWMNSVSNILDLDSCSSDHHSNVAMSILKIMCKAAENCVPQIAENIVLAIGALCMIVKSSPVVFTASTFLQKWLFQYEHEHRQWSSAISLGLLSNCFHVTDRRQKFDVINGLLKVLRSSKSYLVKGASGVGLGFSCQNLLTSIKVNDDSKFDVTWIAEATLLGKIVRTLSLMIINICPSYDSLKNLGDNFPSEIDHIGDEENTECSFRSLDNIDEDVWGVAGLVIGLGDSVIAIQRFGATDVLLKIKDILISSINSPLCNEITENSLSVGSCIVLPTVLAVCQGAELINNNMDSLFDCYSTLISEILSEKLSVNFQQSLLMASCIGAGSFLSYILNDGVHPLKINVVKNFLEVMRSIYTCPYPPAFQFYGMLGIVNAFGAGAGLLTMSFSQAVSLKSSYIQKESINISVPILRSHALESFCTTIVQEMFIIAKDHTDRQRQSFAAWAISFLYDALRAKDHQGVIGSQGVDVNTQSVSQSFSDDSLVWKLYLWLLHLQSSELGVTTHVTTVASVLTCLRQAPRLPVSSDWGPIIRRCMSHTPVQFIGDLLLMKPCRVLREECMNLSLAHANIEPFMIFLDHQVDLAKFRTLELNLQLALLNQLHCLSKVFSAWRWEKLCNDLIEYFTFSTSPYSIYGTHEKMSMRVSFWKGLSQCLNETYNNSVYTQRIEKCMETLFSLFPALTSINNSRGRLHSVKEEWSVAIHCLTKADIGWLMNILKVETDVDQEHGSCLSFEVLKRIFAITKLVTKQHIPIYELGKLKSLILNTRSEGMWTILVELAGVIGHEEDSIKRQWLIDAVDISIVSEYPSTALQFIGILSGRWCAYMPLLILDPLAVLSDLPVTLPALLEDRSWCVILQDLVPKLLMSTERLCSFAWNLQDKDDHAVVLENMEEDEAILLLLPSVMHKTCISLKRYMSFEEQLKLANIQV</sequence>
<dbReference type="OrthoDB" id="6125419at2759"/>
<dbReference type="GO" id="GO:0060147">
    <property type="term" value="P:regulation of post-transcriptional gene silencing"/>
    <property type="evidence" value="ECO:0007669"/>
    <property type="project" value="InterPro"/>
</dbReference>
<proteinExistence type="predicted"/>
<accession>A0A0K9NKS7</accession>
<protein>
    <submittedName>
        <fullName evidence="1">ARM repeat superfamily protein</fullName>
    </submittedName>
</protein>
<reference evidence="2" key="1">
    <citation type="journal article" date="2016" name="Nature">
        <title>The genome of the seagrass Zostera marina reveals angiosperm adaptation to the sea.</title>
        <authorList>
            <person name="Olsen J.L."/>
            <person name="Rouze P."/>
            <person name="Verhelst B."/>
            <person name="Lin Y.-C."/>
            <person name="Bayer T."/>
            <person name="Collen J."/>
            <person name="Dattolo E."/>
            <person name="De Paoli E."/>
            <person name="Dittami S."/>
            <person name="Maumus F."/>
            <person name="Michel G."/>
            <person name="Kersting A."/>
            <person name="Lauritano C."/>
            <person name="Lohaus R."/>
            <person name="Toepel M."/>
            <person name="Tonon T."/>
            <person name="Vanneste K."/>
            <person name="Amirebrahimi M."/>
            <person name="Brakel J."/>
            <person name="Bostroem C."/>
            <person name="Chovatia M."/>
            <person name="Grimwood J."/>
            <person name="Jenkins J.W."/>
            <person name="Jueterbock A."/>
            <person name="Mraz A."/>
            <person name="Stam W.T."/>
            <person name="Tice H."/>
            <person name="Bornberg-Bauer E."/>
            <person name="Green P.J."/>
            <person name="Pearson G.A."/>
            <person name="Procaccini G."/>
            <person name="Duarte C.M."/>
            <person name="Schmutz J."/>
            <person name="Reusch T.B.H."/>
            <person name="Van de Peer Y."/>
        </authorList>
    </citation>
    <scope>NUCLEOTIDE SEQUENCE [LARGE SCALE GENOMIC DNA]</scope>
    <source>
        <strain evidence="2">cv. Finnish</strain>
    </source>
</reference>
<evidence type="ECO:0000313" key="2">
    <source>
        <dbReference type="Proteomes" id="UP000036987"/>
    </source>
</evidence>
<name>A0A0K9NKS7_ZOSMR</name>
<organism evidence="1 2">
    <name type="scientific">Zostera marina</name>
    <name type="common">Eelgrass</name>
    <dbReference type="NCBI Taxonomy" id="29655"/>
    <lineage>
        <taxon>Eukaryota</taxon>
        <taxon>Viridiplantae</taxon>
        <taxon>Streptophyta</taxon>
        <taxon>Embryophyta</taxon>
        <taxon>Tracheophyta</taxon>
        <taxon>Spermatophyta</taxon>
        <taxon>Magnoliopsida</taxon>
        <taxon>Liliopsida</taxon>
        <taxon>Zosteraceae</taxon>
        <taxon>Zostera</taxon>
    </lineage>
</organism>